<dbReference type="EMBL" id="DF142879">
    <property type="protein sequence ID" value="GAA48270.1"/>
    <property type="molecule type" value="Genomic_DNA"/>
</dbReference>
<accession>G7Y5N4</accession>
<sequence>MKSIIFFDGQQQLTHSRYVRNRQKRRFMPLILENTQRVLGTTMRSKHDGRILSIITKLVRYIKGHKFMEDYGCLSNLSGGRREQLNQARGGFDRGEESTPGVQTCEVKGDLTAMSATYLLNKTTGAQHFEQRDRLPNLYTGRGENLTYARLECCPLGYSKVSNLSFRKQQRNTEGSTDWPSPRNLREHQLNITAYLQAQKLDLSISADYRDNFSIAINYEHNQSCVNQRKGKDLIFSACSYIIKEYNQTFRDGNSC</sequence>
<organism evidence="1 2">
    <name type="scientific">Clonorchis sinensis</name>
    <name type="common">Chinese liver fluke</name>
    <dbReference type="NCBI Taxonomy" id="79923"/>
    <lineage>
        <taxon>Eukaryota</taxon>
        <taxon>Metazoa</taxon>
        <taxon>Spiralia</taxon>
        <taxon>Lophotrochozoa</taxon>
        <taxon>Platyhelminthes</taxon>
        <taxon>Trematoda</taxon>
        <taxon>Digenea</taxon>
        <taxon>Opisthorchiida</taxon>
        <taxon>Opisthorchiata</taxon>
        <taxon>Opisthorchiidae</taxon>
        <taxon>Clonorchis</taxon>
    </lineage>
</organism>
<keyword evidence="2" id="KW-1185">Reference proteome</keyword>
<name>G7Y5N4_CLOSI</name>
<evidence type="ECO:0000313" key="1">
    <source>
        <dbReference type="EMBL" id="GAA48270.1"/>
    </source>
</evidence>
<protein>
    <submittedName>
        <fullName evidence="1">Uncharacterized protein</fullName>
    </submittedName>
</protein>
<reference evidence="1" key="1">
    <citation type="journal article" date="2011" name="Genome Biol.">
        <title>The draft genome of the carcinogenic human liver fluke Clonorchis sinensis.</title>
        <authorList>
            <person name="Wang X."/>
            <person name="Chen W."/>
            <person name="Huang Y."/>
            <person name="Sun J."/>
            <person name="Men J."/>
            <person name="Liu H."/>
            <person name="Luo F."/>
            <person name="Guo L."/>
            <person name="Lv X."/>
            <person name="Deng C."/>
            <person name="Zhou C."/>
            <person name="Fan Y."/>
            <person name="Li X."/>
            <person name="Huang L."/>
            <person name="Hu Y."/>
            <person name="Liang C."/>
            <person name="Hu X."/>
            <person name="Xu J."/>
            <person name="Yu X."/>
        </authorList>
    </citation>
    <scope>NUCLEOTIDE SEQUENCE [LARGE SCALE GENOMIC DNA]</scope>
    <source>
        <strain evidence="1">Henan</strain>
    </source>
</reference>
<gene>
    <name evidence="1" type="ORF">CLF_101398</name>
</gene>
<dbReference type="AlphaFoldDB" id="G7Y5N4"/>
<dbReference type="Proteomes" id="UP000008909">
    <property type="component" value="Unassembled WGS sequence"/>
</dbReference>
<reference key="2">
    <citation type="submission" date="2011-10" db="EMBL/GenBank/DDBJ databases">
        <title>The genome and transcriptome sequence of Clonorchis sinensis provide insights into the carcinogenic liver fluke.</title>
        <authorList>
            <person name="Wang X."/>
            <person name="Huang Y."/>
            <person name="Chen W."/>
            <person name="Liu H."/>
            <person name="Guo L."/>
            <person name="Chen Y."/>
            <person name="Luo F."/>
            <person name="Zhou W."/>
            <person name="Sun J."/>
            <person name="Mao Q."/>
            <person name="Liang P."/>
            <person name="Zhou C."/>
            <person name="Tian Y."/>
            <person name="Men J."/>
            <person name="Lv X."/>
            <person name="Huang L."/>
            <person name="Zhou J."/>
            <person name="Hu Y."/>
            <person name="Li R."/>
            <person name="Zhang F."/>
            <person name="Lei H."/>
            <person name="Li X."/>
            <person name="Hu X."/>
            <person name="Liang C."/>
            <person name="Xu J."/>
            <person name="Wu Z."/>
            <person name="Yu X."/>
        </authorList>
    </citation>
    <scope>NUCLEOTIDE SEQUENCE</scope>
    <source>
        <strain>Henan</strain>
    </source>
</reference>
<evidence type="ECO:0000313" key="2">
    <source>
        <dbReference type="Proteomes" id="UP000008909"/>
    </source>
</evidence>
<proteinExistence type="predicted"/>